<dbReference type="InterPro" id="IPR005474">
    <property type="entry name" value="Transketolase_N"/>
</dbReference>
<dbReference type="PANTHER" id="PTHR43195:SF1">
    <property type="entry name" value="FI06132P-RELATED"/>
    <property type="match status" value="1"/>
</dbReference>
<evidence type="ECO:0000313" key="3">
    <source>
        <dbReference type="EMBL" id="KKK66814.1"/>
    </source>
</evidence>
<evidence type="ECO:0000259" key="2">
    <source>
        <dbReference type="Pfam" id="PF00456"/>
    </source>
</evidence>
<dbReference type="AlphaFoldDB" id="A0A0F8ZK75"/>
<dbReference type="InterPro" id="IPR029061">
    <property type="entry name" value="THDP-binding"/>
</dbReference>
<dbReference type="SUPFAM" id="SSF52518">
    <property type="entry name" value="Thiamin diphosphate-binding fold (THDP-binding)"/>
    <property type="match status" value="1"/>
</dbReference>
<evidence type="ECO:0000256" key="1">
    <source>
        <dbReference type="ARBA" id="ARBA00022679"/>
    </source>
</evidence>
<dbReference type="PANTHER" id="PTHR43195">
    <property type="entry name" value="TRANSKETOLASE"/>
    <property type="match status" value="1"/>
</dbReference>
<feature type="non-terminal residue" evidence="3">
    <location>
        <position position="307"/>
    </location>
</feature>
<dbReference type="Gene3D" id="3.40.50.970">
    <property type="match status" value="1"/>
</dbReference>
<reference evidence="3" key="1">
    <citation type="journal article" date="2015" name="Nature">
        <title>Complex archaea that bridge the gap between prokaryotes and eukaryotes.</title>
        <authorList>
            <person name="Spang A."/>
            <person name="Saw J.H."/>
            <person name="Jorgensen S.L."/>
            <person name="Zaremba-Niedzwiedzka K."/>
            <person name="Martijn J."/>
            <person name="Lind A.E."/>
            <person name="van Eijk R."/>
            <person name="Schleper C."/>
            <person name="Guy L."/>
            <person name="Ettema T.J."/>
        </authorList>
    </citation>
    <scope>NUCLEOTIDE SEQUENCE</scope>
</reference>
<accession>A0A0F8ZK75</accession>
<dbReference type="Pfam" id="PF00456">
    <property type="entry name" value="Transketolase_N"/>
    <property type="match status" value="1"/>
</dbReference>
<protein>
    <recommendedName>
        <fullName evidence="2">Transketolase N-terminal domain-containing protein</fullName>
    </recommendedName>
</protein>
<dbReference type="EMBL" id="LAZR01059903">
    <property type="protein sequence ID" value="KKK66814.1"/>
    <property type="molecule type" value="Genomic_DNA"/>
</dbReference>
<feature type="domain" description="Transketolase N-terminal" evidence="2">
    <location>
        <begin position="22"/>
        <end position="272"/>
    </location>
</feature>
<dbReference type="InterPro" id="IPR051424">
    <property type="entry name" value="Transketolase-like"/>
</dbReference>
<dbReference type="GO" id="GO:0004802">
    <property type="term" value="F:transketolase activity"/>
    <property type="evidence" value="ECO:0007669"/>
    <property type="project" value="TreeGrafter"/>
</dbReference>
<organism evidence="3">
    <name type="scientific">marine sediment metagenome</name>
    <dbReference type="NCBI Taxonomy" id="412755"/>
    <lineage>
        <taxon>unclassified sequences</taxon>
        <taxon>metagenomes</taxon>
        <taxon>ecological metagenomes</taxon>
    </lineage>
</organism>
<comment type="caution">
    <text evidence="3">The sequence shown here is derived from an EMBL/GenBank/DDBJ whole genome shotgun (WGS) entry which is preliminary data.</text>
</comment>
<gene>
    <name evidence="3" type="ORF">LCGC14_2960310</name>
</gene>
<name>A0A0F8ZK75_9ZZZZ</name>
<keyword evidence="1" id="KW-0808">Transferase</keyword>
<dbReference type="GO" id="GO:0030976">
    <property type="term" value="F:thiamine pyrophosphate binding"/>
    <property type="evidence" value="ECO:0007669"/>
    <property type="project" value="TreeGrafter"/>
</dbReference>
<sequence length="307" mass="32583">MAENKDLDRKIVQLGKQIVRMCTEAGSGHPSSALSLVHIVTALMYRVMRYDPANPWNAAADRLVLSEGHAVPVIYAAYCDLRGVVGTANRPSELRFDDALTLRATDSVLDGHPNPAIGFPFFDSATGSLGQGLSTAAGLAAAARLDGMDKKIYCIIGDGEAREGQVWEAVDFLVDQKLTAVRAIFNCNGQAQSDYVSPQQSAETIAAKLAAYGMEVRIVDGHDWDALFEALTTMPDEKPVAIVARTVKGWGVAELQGHTCHGKPLKGDQVEQPIADLDAKAAELGAAEEAPAAQVAHLAIPAGADRP</sequence>
<proteinExistence type="predicted"/>